<organism evidence="16 17">
    <name type="scientific">Malus domestica</name>
    <name type="common">Apple</name>
    <name type="synonym">Pyrus malus</name>
    <dbReference type="NCBI Taxonomy" id="3750"/>
    <lineage>
        <taxon>Eukaryota</taxon>
        <taxon>Viridiplantae</taxon>
        <taxon>Streptophyta</taxon>
        <taxon>Embryophyta</taxon>
        <taxon>Tracheophyta</taxon>
        <taxon>Spermatophyta</taxon>
        <taxon>Magnoliopsida</taxon>
        <taxon>eudicotyledons</taxon>
        <taxon>Gunneridae</taxon>
        <taxon>Pentapetalae</taxon>
        <taxon>rosids</taxon>
        <taxon>fabids</taxon>
        <taxon>Rosales</taxon>
        <taxon>Rosaceae</taxon>
        <taxon>Amygdaloideae</taxon>
        <taxon>Maleae</taxon>
        <taxon>Malus</taxon>
    </lineage>
</organism>
<comment type="caution">
    <text evidence="16">The sequence shown here is derived from an EMBL/GenBank/DDBJ whole genome shotgun (WGS) entry which is preliminary data.</text>
</comment>
<dbReference type="EMBL" id="RDQH01000343">
    <property type="protein sequence ID" value="RXH69115.1"/>
    <property type="molecule type" value="Genomic_DNA"/>
</dbReference>
<evidence type="ECO:0000256" key="8">
    <source>
        <dbReference type="ARBA" id="ARBA00023157"/>
    </source>
</evidence>
<feature type="compositionally biased region" description="Acidic residues" evidence="13">
    <location>
        <begin position="38"/>
        <end position="49"/>
    </location>
</feature>
<keyword evidence="10" id="KW-0413">Isomerase</keyword>
<keyword evidence="11" id="KW-0676">Redox-active center</keyword>
<evidence type="ECO:0000256" key="5">
    <source>
        <dbReference type="ARBA" id="ARBA00022729"/>
    </source>
</evidence>
<evidence type="ECO:0000256" key="2">
    <source>
        <dbReference type="ARBA" id="ARBA00004319"/>
    </source>
</evidence>
<evidence type="ECO:0000259" key="15">
    <source>
        <dbReference type="PROSITE" id="PS51352"/>
    </source>
</evidence>
<evidence type="ECO:0000313" key="17">
    <source>
        <dbReference type="Proteomes" id="UP000290289"/>
    </source>
</evidence>
<dbReference type="GO" id="GO:0034976">
    <property type="term" value="P:response to endoplasmic reticulum stress"/>
    <property type="evidence" value="ECO:0007669"/>
    <property type="project" value="TreeGrafter"/>
</dbReference>
<dbReference type="FunFam" id="3.40.30.10:FF:000204">
    <property type="entry name" value="Protein disulfide isomerase-like 1-6"/>
    <property type="match status" value="1"/>
</dbReference>
<dbReference type="PANTHER" id="PTHR18929:SF189">
    <property type="entry name" value="PROTEIN DISULFIDE ISOMERASE-LIKE 1-5-RELATED"/>
    <property type="match status" value="1"/>
</dbReference>
<dbReference type="CDD" id="cd02981">
    <property type="entry name" value="PDI_b_family"/>
    <property type="match status" value="1"/>
</dbReference>
<name>A0A498HHX4_MALDO</name>
<keyword evidence="8" id="KW-1015">Disulfide bond</keyword>
<dbReference type="FunFam" id="3.40.30.10:FF:000134">
    <property type="entry name" value="Protein disulfide-isomerase"/>
    <property type="match status" value="1"/>
</dbReference>
<evidence type="ECO:0000256" key="14">
    <source>
        <dbReference type="SAM" id="SignalP"/>
    </source>
</evidence>
<evidence type="ECO:0000256" key="9">
    <source>
        <dbReference type="ARBA" id="ARBA00023180"/>
    </source>
</evidence>
<dbReference type="CDD" id="cd02982">
    <property type="entry name" value="PDI_b'_family"/>
    <property type="match status" value="1"/>
</dbReference>
<evidence type="ECO:0000256" key="12">
    <source>
        <dbReference type="ARBA" id="ARBA00054003"/>
    </source>
</evidence>
<evidence type="ECO:0000256" key="10">
    <source>
        <dbReference type="ARBA" id="ARBA00023235"/>
    </source>
</evidence>
<proteinExistence type="inferred from homology"/>
<keyword evidence="9" id="KW-0325">Glycoprotein</keyword>
<keyword evidence="6" id="KW-0677">Repeat</keyword>
<evidence type="ECO:0000256" key="4">
    <source>
        <dbReference type="ARBA" id="ARBA00012723"/>
    </source>
</evidence>
<dbReference type="STRING" id="3750.A0A498HHX4"/>
<evidence type="ECO:0000313" key="16">
    <source>
        <dbReference type="EMBL" id="RXH69115.1"/>
    </source>
</evidence>
<feature type="signal peptide" evidence="14">
    <location>
        <begin position="1"/>
        <end position="29"/>
    </location>
</feature>
<dbReference type="FunFam" id="3.40.30.10:FF:000042">
    <property type="entry name" value="protein disulfide-isomerase A2"/>
    <property type="match status" value="1"/>
</dbReference>
<dbReference type="GO" id="GO:0005788">
    <property type="term" value="C:endoplasmic reticulum lumen"/>
    <property type="evidence" value="ECO:0007669"/>
    <property type="project" value="UniProtKB-SubCell"/>
</dbReference>
<dbReference type="EC" id="5.3.4.1" evidence="4"/>
<dbReference type="FunFam" id="3.40.30.10:FF:000201">
    <property type="entry name" value="Protein disulfide isomerase-like 1-5"/>
    <property type="match status" value="1"/>
</dbReference>
<feature type="domain" description="Thioredoxin" evidence="15">
    <location>
        <begin position="25"/>
        <end position="187"/>
    </location>
</feature>
<sequence>MSRPKPTSRFILFTLTLLLLFHFPTPIKSSEPQNPAADETEDGELEELLALDEQVEQEEDQDGGPTTRSSEAELLSKAQRIVLELNHDNTKRVIENNEYVLVLGYAPWCSRSAELMPQFAEAATALKELGSPLLMAKLDAERHAKTASSLEIKGFPTLLLFVNGTSQAYTGGFSAEEIVTWARKKTGEPVIRISSVTEAAEFLKKSDIFVLGVFENFEGPEHKEFVKAAAADSAIQFVEVSNIEVANVLFQNVKPTNGFLGIVKSEPERYTAYEGTFRVDEILQFLDYNKFPLVNRLTEANSAKVYSSPIQLQVHVFADADDFKKLLEPLQDVARQFKSKILFIYIDITDENLAKPYLTVYGLEESNSAVVTAFDIRGNSKYLLESDPTPSNLEEFCSGLLHGTVSPHFKSQPIPDNKNVTVQSIVGKTFDDLVLNSHKNVVLENPRPGDGKSVRIDTKVYTPWCITCETTAKHVEKLAKHFKSVDNLLFARIDASANEHPKLQVSDYPTLLLYTANDKGNPIKLSTKSSLKDVATTINKHLKAKDNAAKDEL</sequence>
<reference evidence="16 17" key="1">
    <citation type="submission" date="2018-10" db="EMBL/GenBank/DDBJ databases">
        <title>A high-quality apple genome assembly.</title>
        <authorList>
            <person name="Hu J."/>
        </authorList>
    </citation>
    <scope>NUCLEOTIDE SEQUENCE [LARGE SCALE GENOMIC DNA]</scope>
    <source>
        <strain evidence="17">cv. HFTH1</strain>
        <tissue evidence="16">Young leaf</tissue>
    </source>
</reference>
<feature type="domain" description="Thioredoxin" evidence="15">
    <location>
        <begin position="400"/>
        <end position="543"/>
    </location>
</feature>
<comment type="similarity">
    <text evidence="3">Belongs to the protein disulfide isomerase family.</text>
</comment>
<dbReference type="CDD" id="cd02961">
    <property type="entry name" value="PDI_a_family"/>
    <property type="match status" value="1"/>
</dbReference>
<protein>
    <recommendedName>
        <fullName evidence="4">protein disulfide-isomerase</fullName>
        <ecNumber evidence="4">5.3.4.1</ecNumber>
    </recommendedName>
</protein>
<accession>A0A498HHX4</accession>
<evidence type="ECO:0000256" key="6">
    <source>
        <dbReference type="ARBA" id="ARBA00022737"/>
    </source>
</evidence>
<dbReference type="Gene3D" id="3.40.30.10">
    <property type="entry name" value="Glutaredoxin"/>
    <property type="match status" value="4"/>
</dbReference>
<feature type="chain" id="PRO_5019790601" description="protein disulfide-isomerase" evidence="14">
    <location>
        <begin position="30"/>
        <end position="553"/>
    </location>
</feature>
<evidence type="ECO:0000256" key="7">
    <source>
        <dbReference type="ARBA" id="ARBA00022824"/>
    </source>
</evidence>
<evidence type="ECO:0000256" key="3">
    <source>
        <dbReference type="ARBA" id="ARBA00006347"/>
    </source>
</evidence>
<dbReference type="GO" id="GO:0006457">
    <property type="term" value="P:protein folding"/>
    <property type="evidence" value="ECO:0007669"/>
    <property type="project" value="TreeGrafter"/>
</dbReference>
<dbReference type="Pfam" id="PF00085">
    <property type="entry name" value="Thioredoxin"/>
    <property type="match status" value="2"/>
</dbReference>
<dbReference type="GO" id="GO:0003756">
    <property type="term" value="F:protein disulfide isomerase activity"/>
    <property type="evidence" value="ECO:0007669"/>
    <property type="project" value="UniProtKB-EC"/>
</dbReference>
<dbReference type="SUPFAM" id="SSF52833">
    <property type="entry name" value="Thioredoxin-like"/>
    <property type="match status" value="4"/>
</dbReference>
<evidence type="ECO:0000256" key="13">
    <source>
        <dbReference type="SAM" id="MobiDB-lite"/>
    </source>
</evidence>
<dbReference type="Pfam" id="PF13848">
    <property type="entry name" value="Thioredoxin_6"/>
    <property type="match status" value="1"/>
</dbReference>
<evidence type="ECO:0000256" key="1">
    <source>
        <dbReference type="ARBA" id="ARBA00001182"/>
    </source>
</evidence>
<comment type="function">
    <text evidence="12">Acts as a protein-folding catalyst that interacts with nascent polypeptides to catalyze the formation, isomerization, and reduction or oxidation of disulfide bonds.</text>
</comment>
<keyword evidence="7" id="KW-0256">Endoplasmic reticulum</keyword>
<feature type="region of interest" description="Disordered" evidence="13">
    <location>
        <begin position="29"/>
        <end position="49"/>
    </location>
</feature>
<evidence type="ECO:0000256" key="11">
    <source>
        <dbReference type="ARBA" id="ARBA00023284"/>
    </source>
</evidence>
<dbReference type="AlphaFoldDB" id="A0A498HHX4"/>
<dbReference type="PROSITE" id="PS51352">
    <property type="entry name" value="THIOREDOXIN_2"/>
    <property type="match status" value="2"/>
</dbReference>
<gene>
    <name evidence="16" type="ORF">DVH24_031448</name>
</gene>
<dbReference type="InterPro" id="IPR013766">
    <property type="entry name" value="Thioredoxin_domain"/>
</dbReference>
<dbReference type="PANTHER" id="PTHR18929">
    <property type="entry name" value="PROTEIN DISULFIDE ISOMERASE"/>
    <property type="match status" value="1"/>
</dbReference>
<keyword evidence="17" id="KW-1185">Reference proteome</keyword>
<dbReference type="InterPro" id="IPR036249">
    <property type="entry name" value="Thioredoxin-like_sf"/>
</dbReference>
<comment type="catalytic activity">
    <reaction evidence="1">
        <text>Catalyzes the rearrangement of -S-S- bonds in proteins.</text>
        <dbReference type="EC" id="5.3.4.1"/>
    </reaction>
</comment>
<comment type="subcellular location">
    <subcellularLocation>
        <location evidence="2">Endoplasmic reticulum lumen</location>
    </subcellularLocation>
</comment>
<dbReference type="Proteomes" id="UP000290289">
    <property type="component" value="Chromosome 17"/>
</dbReference>
<keyword evidence="5 14" id="KW-0732">Signal</keyword>